<organism evidence="1 2">
    <name type="scientific">Bathymodiolus azoricus thioautotrophic gill symbiont</name>
    <dbReference type="NCBI Taxonomy" id="235205"/>
    <lineage>
        <taxon>Bacteria</taxon>
        <taxon>Pseudomonadati</taxon>
        <taxon>Pseudomonadota</taxon>
        <taxon>Gammaproteobacteria</taxon>
        <taxon>sulfur-oxidizing symbionts</taxon>
    </lineage>
</organism>
<dbReference type="Proteomes" id="UP000198988">
    <property type="component" value="Unassembled WGS sequence"/>
</dbReference>
<proteinExistence type="predicted"/>
<dbReference type="AlphaFoldDB" id="A0A1H6JV35"/>
<gene>
    <name evidence="1" type="ORF">BAZSYMA_ACONTIG00585_2</name>
</gene>
<protein>
    <submittedName>
        <fullName evidence="1">Uncharacterized protein</fullName>
    </submittedName>
</protein>
<evidence type="ECO:0000313" key="2">
    <source>
        <dbReference type="Proteomes" id="UP000198988"/>
    </source>
</evidence>
<dbReference type="EMBL" id="CDSC02000083">
    <property type="protein sequence ID" value="SEH66425.1"/>
    <property type="molecule type" value="Genomic_DNA"/>
</dbReference>
<accession>A0A1H6JV35</accession>
<reference evidence="2" key="1">
    <citation type="submission" date="2016-06" db="EMBL/GenBank/DDBJ databases">
        <authorList>
            <person name="Petersen J."/>
            <person name="Sayavedra L."/>
        </authorList>
    </citation>
    <scope>NUCLEOTIDE SEQUENCE [LARGE SCALE GENOMIC DNA]</scope>
    <source>
        <strain evidence="2">BazSymA</strain>
    </source>
</reference>
<evidence type="ECO:0000313" key="1">
    <source>
        <dbReference type="EMBL" id="SEH66425.1"/>
    </source>
</evidence>
<sequence>MRILPFSTSQTNQRQQHLNTHLLLMFRLTANAKSNIILNAHMWK</sequence>
<name>A0A1H6JV35_9GAMM</name>